<dbReference type="SUPFAM" id="SSF49899">
    <property type="entry name" value="Concanavalin A-like lectins/glucanases"/>
    <property type="match status" value="1"/>
</dbReference>
<protein>
    <recommendedName>
        <fullName evidence="4">Gliding motility-associated C-terminal domain-containing protein</fullName>
    </recommendedName>
</protein>
<comment type="caution">
    <text evidence="2">The sequence shown here is derived from an EMBL/GenBank/DDBJ whole genome shotgun (WGS) entry which is preliminary data.</text>
</comment>
<gene>
    <name evidence="2" type="ORF">EFB08_20465</name>
</gene>
<reference evidence="2 3" key="1">
    <citation type="submission" date="2018-11" db="EMBL/GenBank/DDBJ databases">
        <title>Rufibacter latericius sp. nov., isolated from water in Baiyang Lake.</title>
        <authorList>
            <person name="Yang Y."/>
        </authorList>
    </citation>
    <scope>NUCLEOTIDE SEQUENCE [LARGE SCALE GENOMIC DNA]</scope>
    <source>
        <strain evidence="2 3">R-22-1c-1</strain>
    </source>
</reference>
<dbReference type="GO" id="GO:0005975">
    <property type="term" value="P:carbohydrate metabolic process"/>
    <property type="evidence" value="ECO:0007669"/>
    <property type="project" value="UniProtKB-ARBA"/>
</dbReference>
<keyword evidence="1" id="KW-0732">Signal</keyword>
<dbReference type="Gene3D" id="2.60.120.200">
    <property type="match status" value="1"/>
</dbReference>
<dbReference type="InterPro" id="IPR026341">
    <property type="entry name" value="T9SS_type_B"/>
</dbReference>
<dbReference type="GO" id="GO:0004553">
    <property type="term" value="F:hydrolase activity, hydrolyzing O-glycosyl compounds"/>
    <property type="evidence" value="ECO:0007669"/>
    <property type="project" value="UniProtKB-ARBA"/>
</dbReference>
<dbReference type="OrthoDB" id="1491125at2"/>
<dbReference type="Pfam" id="PF13385">
    <property type="entry name" value="Laminin_G_3"/>
    <property type="match status" value="1"/>
</dbReference>
<accession>A0A3M9MD07</accession>
<feature type="signal peptide" evidence="1">
    <location>
        <begin position="1"/>
        <end position="20"/>
    </location>
</feature>
<dbReference type="NCBIfam" id="TIGR04131">
    <property type="entry name" value="Bac_Flav_CTERM"/>
    <property type="match status" value="1"/>
</dbReference>
<dbReference type="InterPro" id="IPR013320">
    <property type="entry name" value="ConA-like_dom_sf"/>
</dbReference>
<sequence length="534" mass="59966">MKRIALLLFAYLTIISTSFSQTSVEKLIAHFPFDGNVKDISGNNHQATVRGATLTTDRFNNPNSAYYFDGIDDNIVLANSFDLIPKTISFWFNAHTIDANSRVIYASDNPDLNYGITAVEIKTINGLSKMATHITSSRDTASVAVNTWHFFTITVNTDSTHFYLDGVKLKSRERNGYPRSDTGVPQTVVGSHRQGNTGSLFFHGKIDDVKIYNRELTKEEISKEVFSPLTITALDGNCIKQNENKALTALGFVSYKWSDGSTSPTFIVSQPGKYSLTAKDQNGKLYYGEITITACPIPDFRYTFDCDTNTFTFKPILNFPYDNFHFKMEGIVILNDQSTKHNFAKDGQYEVTLNVYKDGKEFTTNKMISYTASVTPLLGDDSQLCFGDQIVLSPTVLPDTKLKWSDGSTTPSFTILAPGTYWVEATRGNCTIRDEIIILDHNCPITVILPNIFTPNGDGKNDLFIIEGINSLMTSSDKSGWDLEVFNRWGKKVYSFSNYRNNWDGGNLTNGAYFYYFTNKALSKQFKGWIEILR</sequence>
<dbReference type="RefSeq" id="WP_123128836.1">
    <property type="nucleotide sequence ID" value="NZ_RJJD01000021.1"/>
</dbReference>
<dbReference type="Proteomes" id="UP000272117">
    <property type="component" value="Unassembled WGS sequence"/>
</dbReference>
<name>A0A3M9MD07_9BACT</name>
<dbReference type="Pfam" id="PF13585">
    <property type="entry name" value="CHU_C"/>
    <property type="match status" value="1"/>
</dbReference>
<proteinExistence type="predicted"/>
<evidence type="ECO:0008006" key="4">
    <source>
        <dbReference type="Google" id="ProtNLM"/>
    </source>
</evidence>
<evidence type="ECO:0000313" key="2">
    <source>
        <dbReference type="EMBL" id="RNI22478.1"/>
    </source>
</evidence>
<organism evidence="2 3">
    <name type="scientific">Rufibacter latericius</name>
    <dbReference type="NCBI Taxonomy" id="2487040"/>
    <lineage>
        <taxon>Bacteria</taxon>
        <taxon>Pseudomonadati</taxon>
        <taxon>Bacteroidota</taxon>
        <taxon>Cytophagia</taxon>
        <taxon>Cytophagales</taxon>
        <taxon>Hymenobacteraceae</taxon>
        <taxon>Rufibacter</taxon>
    </lineage>
</organism>
<dbReference type="EMBL" id="RJJD01000021">
    <property type="protein sequence ID" value="RNI22478.1"/>
    <property type="molecule type" value="Genomic_DNA"/>
</dbReference>
<dbReference type="AlphaFoldDB" id="A0A3M9MD07"/>
<feature type="chain" id="PRO_5018307100" description="Gliding motility-associated C-terminal domain-containing protein" evidence="1">
    <location>
        <begin position="21"/>
        <end position="534"/>
    </location>
</feature>
<evidence type="ECO:0000313" key="3">
    <source>
        <dbReference type="Proteomes" id="UP000272117"/>
    </source>
</evidence>
<evidence type="ECO:0000256" key="1">
    <source>
        <dbReference type="SAM" id="SignalP"/>
    </source>
</evidence>
<keyword evidence="3" id="KW-1185">Reference proteome</keyword>